<reference evidence="5" key="2">
    <citation type="journal article" date="2017" name="J. Anim. Genet.">
        <title>Multiple reference genome sequences of hot pepper reveal the massive evolution of plant disease resistance genes by retroduplication.</title>
        <authorList>
            <person name="Kim S."/>
            <person name="Park J."/>
            <person name="Yeom S.-I."/>
            <person name="Kim Y.-M."/>
            <person name="Seo E."/>
            <person name="Kim K.-T."/>
            <person name="Kim M.-S."/>
            <person name="Lee J.M."/>
            <person name="Cheong K."/>
            <person name="Shin H.-S."/>
            <person name="Kim S.-B."/>
            <person name="Han K."/>
            <person name="Lee J."/>
            <person name="Park M."/>
            <person name="Lee H.-A."/>
            <person name="Lee H.-Y."/>
            <person name="Lee Y."/>
            <person name="Oh S."/>
            <person name="Lee J.H."/>
            <person name="Choi E."/>
            <person name="Choi E."/>
            <person name="Lee S.E."/>
            <person name="Jeon J."/>
            <person name="Kim H."/>
            <person name="Choi G."/>
            <person name="Song H."/>
            <person name="Lee J."/>
            <person name="Lee S.-C."/>
            <person name="Kwon J.-K."/>
            <person name="Lee H.-Y."/>
            <person name="Koo N."/>
            <person name="Hong Y."/>
            <person name="Kim R.W."/>
            <person name="Kang W.-H."/>
            <person name="Huh J.H."/>
            <person name="Kang B.-C."/>
            <person name="Yang T.-J."/>
            <person name="Lee Y.-H."/>
            <person name="Bennetzen J.L."/>
            <person name="Choi D."/>
        </authorList>
    </citation>
    <scope>NUCLEOTIDE SEQUENCE [LARGE SCALE GENOMIC DNA]</scope>
    <source>
        <strain evidence="5">cv. PBC81</strain>
    </source>
</reference>
<keyword evidence="3" id="KW-0812">Transmembrane</keyword>
<dbReference type="Proteomes" id="UP000224567">
    <property type="component" value="Unassembled WGS sequence"/>
</dbReference>
<protein>
    <submittedName>
        <fullName evidence="4">Uncharacterized protein</fullName>
    </submittedName>
</protein>
<organism evidence="4 5">
    <name type="scientific">Capsicum baccatum</name>
    <name type="common">Peruvian pepper</name>
    <dbReference type="NCBI Taxonomy" id="33114"/>
    <lineage>
        <taxon>Eukaryota</taxon>
        <taxon>Viridiplantae</taxon>
        <taxon>Streptophyta</taxon>
        <taxon>Embryophyta</taxon>
        <taxon>Tracheophyta</taxon>
        <taxon>Spermatophyta</taxon>
        <taxon>Magnoliopsida</taxon>
        <taxon>eudicotyledons</taxon>
        <taxon>Gunneridae</taxon>
        <taxon>Pentapetalae</taxon>
        <taxon>asterids</taxon>
        <taxon>lamiids</taxon>
        <taxon>Solanales</taxon>
        <taxon>Solanaceae</taxon>
        <taxon>Solanoideae</taxon>
        <taxon>Capsiceae</taxon>
        <taxon>Capsicum</taxon>
    </lineage>
</organism>
<evidence type="ECO:0000256" key="2">
    <source>
        <dbReference type="SAM" id="MobiDB-lite"/>
    </source>
</evidence>
<evidence type="ECO:0000313" key="4">
    <source>
        <dbReference type="EMBL" id="PHT43402.1"/>
    </source>
</evidence>
<feature type="coiled-coil region" evidence="1">
    <location>
        <begin position="567"/>
        <end position="601"/>
    </location>
</feature>
<proteinExistence type="predicted"/>
<reference evidence="4 5" key="1">
    <citation type="journal article" date="2017" name="Genome Biol.">
        <title>New reference genome sequences of hot pepper reveal the massive evolution of plant disease-resistance genes by retroduplication.</title>
        <authorList>
            <person name="Kim S."/>
            <person name="Park J."/>
            <person name="Yeom S.I."/>
            <person name="Kim Y.M."/>
            <person name="Seo E."/>
            <person name="Kim K.T."/>
            <person name="Kim M.S."/>
            <person name="Lee J.M."/>
            <person name="Cheong K."/>
            <person name="Shin H.S."/>
            <person name="Kim S.B."/>
            <person name="Han K."/>
            <person name="Lee J."/>
            <person name="Park M."/>
            <person name="Lee H.A."/>
            <person name="Lee H.Y."/>
            <person name="Lee Y."/>
            <person name="Oh S."/>
            <person name="Lee J.H."/>
            <person name="Choi E."/>
            <person name="Choi E."/>
            <person name="Lee S.E."/>
            <person name="Jeon J."/>
            <person name="Kim H."/>
            <person name="Choi G."/>
            <person name="Song H."/>
            <person name="Lee J."/>
            <person name="Lee S.C."/>
            <person name="Kwon J.K."/>
            <person name="Lee H.Y."/>
            <person name="Koo N."/>
            <person name="Hong Y."/>
            <person name="Kim R.W."/>
            <person name="Kang W.H."/>
            <person name="Huh J.H."/>
            <person name="Kang B.C."/>
            <person name="Yang T.J."/>
            <person name="Lee Y.H."/>
            <person name="Bennetzen J.L."/>
            <person name="Choi D."/>
        </authorList>
    </citation>
    <scope>NUCLEOTIDE SEQUENCE [LARGE SCALE GENOMIC DNA]</scope>
    <source>
        <strain evidence="5">cv. PBC81</strain>
    </source>
</reference>
<evidence type="ECO:0000256" key="3">
    <source>
        <dbReference type="SAM" id="Phobius"/>
    </source>
</evidence>
<sequence length="732" mass="80398">MQNNATNVILAYLDTMSRDLPMENERLDHMVGQRKQVYCPETRQVEGHSSCELQGKNAIPYTPMNIEYCVVASRSQVGVVVDFPRVEVLESSFCDNLGIVRSHEDQTLVVGMQALVDPLDDEIDSPNENDLCPSSSSTYNFTKVPLPSDDTLVDPCGNQGGPTLVYEFPITSDDVESDKSSGNDLDVLDYFGKPNCDCLVKGGFSCEPLAAREGLLNFEDDTQGENKSGRDLSPWLHLPFDPGNFLGCEVQLQGPMDNNATNIILAYLDTMSRDLAMENESLDRILGQRDKMGCSNTCQEEGHSHVSCDCVVASRIQVGVVAALPRVEVLEPLFCDTLGIVRSHEDQNLVVGMQTLVDPLDDEIDSPRKNDLCLSSASTYKLTKVPLPSDESIHTLVDPCENQGKPTLVYELPTTSDDLDNDQTGGNDLDVLDCLGNLNCDFLGKGSFACECLAARGGLFGFKVESFSRRENDISQMATLIFEDMIGYHHLKAQDLATPRAQEYARKTHFYPTIECNIYQGPDSSVTLDEEFDSSAVLNVLDKKSRFLLKAFYNAKTPKKVFFIDELTKYQELYNNLKDGNDKLEERISKLEASLKIIKIHMLQQAFDLFQGIGVLGGGVGGLYGGISGIGGGGGGLGVLGMGIGGIGGIGGGLGGLVALVLVLVVVFGFHLLHSEKKEEDKQEEEEVESEKENDNQHNDKQEEEKVENEKEDDDQDDDNASLMEHELRSKS</sequence>
<evidence type="ECO:0000256" key="1">
    <source>
        <dbReference type="SAM" id="Coils"/>
    </source>
</evidence>
<keyword evidence="3" id="KW-1133">Transmembrane helix</keyword>
<feature type="region of interest" description="Disordered" evidence="2">
    <location>
        <begin position="678"/>
        <end position="732"/>
    </location>
</feature>
<gene>
    <name evidence="4" type="ORF">CQW23_17427</name>
</gene>
<name>A0A2G2WDV3_CAPBA</name>
<feature type="compositionally biased region" description="Basic and acidic residues" evidence="2">
    <location>
        <begin position="691"/>
        <end position="704"/>
    </location>
</feature>
<dbReference type="OrthoDB" id="1293059at2759"/>
<feature type="transmembrane region" description="Helical" evidence="3">
    <location>
        <begin position="647"/>
        <end position="673"/>
    </location>
</feature>
<keyword evidence="3" id="KW-0472">Membrane</keyword>
<dbReference type="EMBL" id="MLFT02000007">
    <property type="protein sequence ID" value="PHT43402.1"/>
    <property type="molecule type" value="Genomic_DNA"/>
</dbReference>
<dbReference type="AlphaFoldDB" id="A0A2G2WDV3"/>
<evidence type="ECO:0000313" key="5">
    <source>
        <dbReference type="Proteomes" id="UP000224567"/>
    </source>
</evidence>
<keyword evidence="1" id="KW-0175">Coiled coil</keyword>
<feature type="transmembrane region" description="Helical" evidence="3">
    <location>
        <begin position="606"/>
        <end position="627"/>
    </location>
</feature>
<keyword evidence="5" id="KW-1185">Reference proteome</keyword>
<accession>A0A2G2WDV3</accession>
<feature type="compositionally biased region" description="Acidic residues" evidence="2">
    <location>
        <begin position="705"/>
        <end position="720"/>
    </location>
</feature>
<comment type="caution">
    <text evidence="4">The sequence shown here is derived from an EMBL/GenBank/DDBJ whole genome shotgun (WGS) entry which is preliminary data.</text>
</comment>